<dbReference type="RefSeq" id="WP_188899598.1">
    <property type="nucleotide sequence ID" value="NZ_BMKS01000004.1"/>
</dbReference>
<evidence type="ECO:0000313" key="2">
    <source>
        <dbReference type="EMBL" id="GGG29817.1"/>
    </source>
</evidence>
<dbReference type="SUPFAM" id="SSF54637">
    <property type="entry name" value="Thioesterase/thiol ester dehydrase-isomerase"/>
    <property type="match status" value="1"/>
</dbReference>
<gene>
    <name evidence="2" type="ORF">GCM10010964_17140</name>
</gene>
<dbReference type="AlphaFoldDB" id="A0A8J2ZAP1"/>
<accession>A0A8J2ZAP1</accession>
<dbReference type="InterPro" id="IPR006683">
    <property type="entry name" value="Thioestr_dom"/>
</dbReference>
<evidence type="ECO:0000313" key="3">
    <source>
        <dbReference type="Proteomes" id="UP000597507"/>
    </source>
</evidence>
<evidence type="ECO:0000259" key="1">
    <source>
        <dbReference type="Pfam" id="PF03061"/>
    </source>
</evidence>
<proteinExistence type="predicted"/>
<protein>
    <submittedName>
        <fullName evidence="2">Phenylacetic acid degradation protein</fullName>
    </submittedName>
</protein>
<dbReference type="GO" id="GO:0016790">
    <property type="term" value="F:thiolester hydrolase activity"/>
    <property type="evidence" value="ECO:0007669"/>
    <property type="project" value="UniProtKB-ARBA"/>
</dbReference>
<dbReference type="InterPro" id="IPR029069">
    <property type="entry name" value="HotDog_dom_sf"/>
</dbReference>
<dbReference type="Proteomes" id="UP000597507">
    <property type="component" value="Unassembled WGS sequence"/>
</dbReference>
<keyword evidence="3" id="KW-1185">Reference proteome</keyword>
<dbReference type="EMBL" id="BMKS01000004">
    <property type="protein sequence ID" value="GGG29817.1"/>
    <property type="molecule type" value="Genomic_DNA"/>
</dbReference>
<organism evidence="2 3">
    <name type="scientific">Caldovatus sediminis</name>
    <dbReference type="NCBI Taxonomy" id="2041189"/>
    <lineage>
        <taxon>Bacteria</taxon>
        <taxon>Pseudomonadati</taxon>
        <taxon>Pseudomonadota</taxon>
        <taxon>Alphaproteobacteria</taxon>
        <taxon>Acetobacterales</taxon>
        <taxon>Roseomonadaceae</taxon>
        <taxon>Caldovatus</taxon>
    </lineage>
</organism>
<name>A0A8J2ZAP1_9PROT</name>
<dbReference type="Pfam" id="PF03061">
    <property type="entry name" value="4HBT"/>
    <property type="match status" value="1"/>
</dbReference>
<feature type="domain" description="Thioesterase" evidence="1">
    <location>
        <begin position="49"/>
        <end position="108"/>
    </location>
</feature>
<dbReference type="CDD" id="cd03443">
    <property type="entry name" value="PaaI_thioesterase"/>
    <property type="match status" value="1"/>
</dbReference>
<comment type="caution">
    <text evidence="2">The sequence shown here is derived from an EMBL/GenBank/DDBJ whole genome shotgun (WGS) entry which is preliminary data.</text>
</comment>
<reference evidence="2 3" key="1">
    <citation type="journal article" date="2014" name="Int. J. Syst. Evol. Microbiol.">
        <title>Complete genome sequence of Corynebacterium casei LMG S-19264T (=DSM 44701T), isolated from a smear-ripened cheese.</title>
        <authorList>
            <consortium name="US DOE Joint Genome Institute (JGI-PGF)"/>
            <person name="Walter F."/>
            <person name="Albersmeier A."/>
            <person name="Kalinowski J."/>
            <person name="Ruckert C."/>
        </authorList>
    </citation>
    <scope>NUCLEOTIDE SEQUENCE [LARGE SCALE GENOMIC DNA]</scope>
    <source>
        <strain evidence="2 3">CGMCC 1.16330</strain>
    </source>
</reference>
<dbReference type="Gene3D" id="3.10.129.10">
    <property type="entry name" value="Hotdog Thioesterase"/>
    <property type="match status" value="1"/>
</dbReference>
<sequence length="140" mass="14792">MSGPDAAEIRRILHAGVPLAEAWGVEVLEAAEGRALLRLPPSPVLLRPGGTVSGPAMMGLADMAVWCALLSLTGGRDESLTANLAINFLRRPGAAALLAEARVLRRGRLPFAEAWLRAEDAAEPCAHVTTTWAAVTRPPR</sequence>